<sequence length="508" mass="56555">MANLTALVIALFFLFLAFSFSKRQNRSNIPRVGRAGPLGYAWTVLRSVFDSDGLVEEGWKKFGGKPFILPSASGEWIVLGPDDVELIRKSDDSVFNAPMRAKQLFQPNIMFGDITSNPYHLETIIRSDLTKALKSLVPEMLEEAQLTIPEKINISETADSVTVPLFETMIGIVARVSNRAMIGAPGCRNEKFLKKQVSVAEQAIPMGQVLNWFPQFSRSAVWKLFSVLAGSKDEAVRLLKPYVVERIKYAQQDNPQVITDLLLRYAPEEDINQPENLTVRVVHLNMASIHTSSIFTTHCLFELARMSSDQIDAIRTEILDAIKSEGGICNKTAVDKFYMLDSLLKEIGRYQSLFAVGSSRLVLHDAVVSDGTVIPAGSVISFAPKPLHKNPQSYADPNVFDPFRFSKLRQNQNQLQGPASDSHVKYSFTALSNDYIVFGIGKHACPGRFFAALKVKVILAEILLKYDLSFPKGASKYPKPFAFNIFTVPNPTAKLTFTRRKGKSQALP</sequence>
<name>A0ABR1JBE6_9AGAR</name>
<evidence type="ECO:0000256" key="4">
    <source>
        <dbReference type="ARBA" id="ARBA00023002"/>
    </source>
</evidence>
<comment type="caution">
    <text evidence="9">The sequence shown here is derived from an EMBL/GenBank/DDBJ whole genome shotgun (WGS) entry which is preliminary data.</text>
</comment>
<evidence type="ECO:0000256" key="3">
    <source>
        <dbReference type="ARBA" id="ARBA00022723"/>
    </source>
</evidence>
<gene>
    <name evidence="9" type="ORF">VKT23_010339</name>
</gene>
<protein>
    <recommendedName>
        <fullName evidence="11">Cytochrome P450</fullName>
    </recommendedName>
</protein>
<dbReference type="Gene3D" id="1.10.630.10">
    <property type="entry name" value="Cytochrome P450"/>
    <property type="match status" value="1"/>
</dbReference>
<comment type="similarity">
    <text evidence="2 7">Belongs to the cytochrome P450 family.</text>
</comment>
<dbReference type="InterPro" id="IPR001128">
    <property type="entry name" value="Cyt_P450"/>
</dbReference>
<keyword evidence="8" id="KW-0732">Signal</keyword>
<evidence type="ECO:0000256" key="6">
    <source>
        <dbReference type="ARBA" id="ARBA00023033"/>
    </source>
</evidence>
<evidence type="ECO:0000256" key="5">
    <source>
        <dbReference type="ARBA" id="ARBA00023004"/>
    </source>
</evidence>
<evidence type="ECO:0000256" key="2">
    <source>
        <dbReference type="ARBA" id="ARBA00010617"/>
    </source>
</evidence>
<dbReference type="InterPro" id="IPR017972">
    <property type="entry name" value="Cyt_P450_CS"/>
</dbReference>
<evidence type="ECO:0000313" key="10">
    <source>
        <dbReference type="Proteomes" id="UP001498398"/>
    </source>
</evidence>
<keyword evidence="6 7" id="KW-0503">Monooxygenase</keyword>
<dbReference type="InterPro" id="IPR002403">
    <property type="entry name" value="Cyt_P450_E_grp-IV"/>
</dbReference>
<dbReference type="Pfam" id="PF00067">
    <property type="entry name" value="p450"/>
    <property type="match status" value="1"/>
</dbReference>
<evidence type="ECO:0000313" key="9">
    <source>
        <dbReference type="EMBL" id="KAK7457036.1"/>
    </source>
</evidence>
<comment type="cofactor">
    <cofactor evidence="1">
        <name>heme</name>
        <dbReference type="ChEBI" id="CHEBI:30413"/>
    </cofactor>
</comment>
<dbReference type="PRINTS" id="PR00465">
    <property type="entry name" value="EP450IV"/>
</dbReference>
<dbReference type="EMBL" id="JBANRG010000020">
    <property type="protein sequence ID" value="KAK7457036.1"/>
    <property type="molecule type" value="Genomic_DNA"/>
</dbReference>
<keyword evidence="7" id="KW-0349">Heme</keyword>
<evidence type="ECO:0000256" key="7">
    <source>
        <dbReference type="RuleBase" id="RU000461"/>
    </source>
</evidence>
<proteinExistence type="inferred from homology"/>
<evidence type="ECO:0000256" key="8">
    <source>
        <dbReference type="SAM" id="SignalP"/>
    </source>
</evidence>
<feature type="chain" id="PRO_5046576297" description="Cytochrome P450" evidence="8">
    <location>
        <begin position="22"/>
        <end position="508"/>
    </location>
</feature>
<dbReference type="InterPro" id="IPR036396">
    <property type="entry name" value="Cyt_P450_sf"/>
</dbReference>
<dbReference type="SUPFAM" id="SSF48264">
    <property type="entry name" value="Cytochrome P450"/>
    <property type="match status" value="1"/>
</dbReference>
<dbReference type="PANTHER" id="PTHR46206">
    <property type="entry name" value="CYTOCHROME P450"/>
    <property type="match status" value="1"/>
</dbReference>
<dbReference type="PROSITE" id="PS00086">
    <property type="entry name" value="CYTOCHROME_P450"/>
    <property type="match status" value="1"/>
</dbReference>
<evidence type="ECO:0008006" key="11">
    <source>
        <dbReference type="Google" id="ProtNLM"/>
    </source>
</evidence>
<keyword evidence="3 7" id="KW-0479">Metal-binding</keyword>
<keyword evidence="5 7" id="KW-0408">Iron</keyword>
<feature type="signal peptide" evidence="8">
    <location>
        <begin position="1"/>
        <end position="21"/>
    </location>
</feature>
<accession>A0ABR1JBE6</accession>
<keyword evidence="10" id="KW-1185">Reference proteome</keyword>
<dbReference type="PANTHER" id="PTHR46206:SF1">
    <property type="entry name" value="P450, PUTATIVE (EUROFUNG)-RELATED"/>
    <property type="match status" value="1"/>
</dbReference>
<dbReference type="Proteomes" id="UP001498398">
    <property type="component" value="Unassembled WGS sequence"/>
</dbReference>
<reference evidence="9 10" key="1">
    <citation type="submission" date="2024-01" db="EMBL/GenBank/DDBJ databases">
        <title>A draft genome for the cacao thread blight pathogen Marasmiellus scandens.</title>
        <authorList>
            <person name="Baruah I.K."/>
            <person name="Leung J."/>
            <person name="Bukari Y."/>
            <person name="Amoako-Attah I."/>
            <person name="Meinhardt L.W."/>
            <person name="Bailey B.A."/>
            <person name="Cohen S.P."/>
        </authorList>
    </citation>
    <scope>NUCLEOTIDE SEQUENCE [LARGE SCALE GENOMIC DNA]</scope>
    <source>
        <strain evidence="9 10">GH-19</strain>
    </source>
</reference>
<keyword evidence="4 7" id="KW-0560">Oxidoreductase</keyword>
<evidence type="ECO:0000256" key="1">
    <source>
        <dbReference type="ARBA" id="ARBA00001971"/>
    </source>
</evidence>
<dbReference type="CDD" id="cd11041">
    <property type="entry name" value="CYP503A1-like"/>
    <property type="match status" value="1"/>
</dbReference>
<organism evidence="9 10">
    <name type="scientific">Marasmiellus scandens</name>
    <dbReference type="NCBI Taxonomy" id="2682957"/>
    <lineage>
        <taxon>Eukaryota</taxon>
        <taxon>Fungi</taxon>
        <taxon>Dikarya</taxon>
        <taxon>Basidiomycota</taxon>
        <taxon>Agaricomycotina</taxon>
        <taxon>Agaricomycetes</taxon>
        <taxon>Agaricomycetidae</taxon>
        <taxon>Agaricales</taxon>
        <taxon>Marasmiineae</taxon>
        <taxon>Omphalotaceae</taxon>
        <taxon>Marasmiellus</taxon>
    </lineage>
</organism>